<dbReference type="InParanoid" id="A0A804QRY7"/>
<evidence type="ECO:0000256" key="1">
    <source>
        <dbReference type="SAM" id="MobiDB-lite"/>
    </source>
</evidence>
<dbReference type="Proteomes" id="UP000007305">
    <property type="component" value="Chromosome 8"/>
</dbReference>
<reference evidence="3" key="1">
    <citation type="journal article" date="2009" name="Science">
        <title>The B73 maize genome: complexity, diversity, and dynamics.</title>
        <authorList>
            <person name="Schnable P.S."/>
            <person name="Ware D."/>
            <person name="Fulton R.S."/>
            <person name="Stein J.C."/>
            <person name="Wei F."/>
            <person name="Pasternak S."/>
            <person name="Liang C."/>
            <person name="Zhang J."/>
            <person name="Fulton L."/>
            <person name="Graves T.A."/>
            <person name="Minx P."/>
            <person name="Reily A.D."/>
            <person name="Courtney L."/>
            <person name="Kruchowski S.S."/>
            <person name="Tomlinson C."/>
            <person name="Strong C."/>
            <person name="Delehaunty K."/>
            <person name="Fronick C."/>
            <person name="Courtney B."/>
            <person name="Rock S.M."/>
            <person name="Belter E."/>
            <person name="Du F."/>
            <person name="Kim K."/>
            <person name="Abbott R.M."/>
            <person name="Cotton M."/>
            <person name="Levy A."/>
            <person name="Marchetto P."/>
            <person name="Ochoa K."/>
            <person name="Jackson S.M."/>
            <person name="Gillam B."/>
            <person name="Chen W."/>
            <person name="Yan L."/>
            <person name="Higginbotham J."/>
            <person name="Cardenas M."/>
            <person name="Waligorski J."/>
            <person name="Applebaum E."/>
            <person name="Phelps L."/>
            <person name="Falcone J."/>
            <person name="Kanchi K."/>
            <person name="Thane T."/>
            <person name="Scimone A."/>
            <person name="Thane N."/>
            <person name="Henke J."/>
            <person name="Wang T."/>
            <person name="Ruppert J."/>
            <person name="Shah N."/>
            <person name="Rotter K."/>
            <person name="Hodges J."/>
            <person name="Ingenthron E."/>
            <person name="Cordes M."/>
            <person name="Kohlberg S."/>
            <person name="Sgro J."/>
            <person name="Delgado B."/>
            <person name="Mead K."/>
            <person name="Chinwalla A."/>
            <person name="Leonard S."/>
            <person name="Crouse K."/>
            <person name="Collura K."/>
            <person name="Kudrna D."/>
            <person name="Currie J."/>
            <person name="He R."/>
            <person name="Angelova A."/>
            <person name="Rajasekar S."/>
            <person name="Mueller T."/>
            <person name="Lomeli R."/>
            <person name="Scara G."/>
            <person name="Ko A."/>
            <person name="Delaney K."/>
            <person name="Wissotski M."/>
            <person name="Lopez G."/>
            <person name="Campos D."/>
            <person name="Braidotti M."/>
            <person name="Ashley E."/>
            <person name="Golser W."/>
            <person name="Kim H."/>
            <person name="Lee S."/>
            <person name="Lin J."/>
            <person name="Dujmic Z."/>
            <person name="Kim W."/>
            <person name="Talag J."/>
            <person name="Zuccolo A."/>
            <person name="Fan C."/>
            <person name="Sebastian A."/>
            <person name="Kramer M."/>
            <person name="Spiegel L."/>
            <person name="Nascimento L."/>
            <person name="Zutavern T."/>
            <person name="Miller B."/>
            <person name="Ambroise C."/>
            <person name="Muller S."/>
            <person name="Spooner W."/>
            <person name="Narechania A."/>
            <person name="Ren L."/>
            <person name="Wei S."/>
            <person name="Kumari S."/>
            <person name="Faga B."/>
            <person name="Levy M.J."/>
            <person name="McMahan L."/>
            <person name="Van Buren P."/>
            <person name="Vaughn M.W."/>
            <person name="Ying K."/>
            <person name="Yeh C.-T."/>
            <person name="Emrich S.J."/>
            <person name="Jia Y."/>
            <person name="Kalyanaraman A."/>
            <person name="Hsia A.-P."/>
            <person name="Barbazuk W.B."/>
            <person name="Baucom R.S."/>
            <person name="Brutnell T.P."/>
            <person name="Carpita N.C."/>
            <person name="Chaparro C."/>
            <person name="Chia J.-M."/>
            <person name="Deragon J.-M."/>
            <person name="Estill J.C."/>
            <person name="Fu Y."/>
            <person name="Jeddeloh J.A."/>
            <person name="Han Y."/>
            <person name="Lee H."/>
            <person name="Li P."/>
            <person name="Lisch D.R."/>
            <person name="Liu S."/>
            <person name="Liu Z."/>
            <person name="Nagel D.H."/>
            <person name="McCann M.C."/>
            <person name="SanMiguel P."/>
            <person name="Myers A.M."/>
            <person name="Nettleton D."/>
            <person name="Nguyen J."/>
            <person name="Penning B.W."/>
            <person name="Ponnala L."/>
            <person name="Schneider K.L."/>
            <person name="Schwartz D.C."/>
            <person name="Sharma A."/>
            <person name="Soderlund C."/>
            <person name="Springer N.M."/>
            <person name="Sun Q."/>
            <person name="Wang H."/>
            <person name="Waterman M."/>
            <person name="Westerman R."/>
            <person name="Wolfgruber T.K."/>
            <person name="Yang L."/>
            <person name="Yu Y."/>
            <person name="Zhang L."/>
            <person name="Zhou S."/>
            <person name="Zhu Q."/>
            <person name="Bennetzen J.L."/>
            <person name="Dawe R.K."/>
            <person name="Jiang J."/>
            <person name="Jiang N."/>
            <person name="Presting G.G."/>
            <person name="Wessler S.R."/>
            <person name="Aluru S."/>
            <person name="Martienssen R.A."/>
            <person name="Clifton S.W."/>
            <person name="McCombie W.R."/>
            <person name="Wing R.A."/>
            <person name="Wilson R.K."/>
        </authorList>
    </citation>
    <scope>NUCLEOTIDE SEQUENCE [LARGE SCALE GENOMIC DNA]</scope>
    <source>
        <strain evidence="3">cv. B73</strain>
    </source>
</reference>
<dbReference type="EnsemblPlants" id="Zm00001eb353480_T001">
    <property type="protein sequence ID" value="Zm00001eb353480_P001"/>
    <property type="gene ID" value="Zm00001eb353480"/>
</dbReference>
<organism evidence="2 3">
    <name type="scientific">Zea mays</name>
    <name type="common">Maize</name>
    <dbReference type="NCBI Taxonomy" id="4577"/>
    <lineage>
        <taxon>Eukaryota</taxon>
        <taxon>Viridiplantae</taxon>
        <taxon>Streptophyta</taxon>
        <taxon>Embryophyta</taxon>
        <taxon>Tracheophyta</taxon>
        <taxon>Spermatophyta</taxon>
        <taxon>Magnoliopsida</taxon>
        <taxon>Liliopsida</taxon>
        <taxon>Poales</taxon>
        <taxon>Poaceae</taxon>
        <taxon>PACMAD clade</taxon>
        <taxon>Panicoideae</taxon>
        <taxon>Andropogonodae</taxon>
        <taxon>Andropogoneae</taxon>
        <taxon>Tripsacinae</taxon>
        <taxon>Zea</taxon>
    </lineage>
</organism>
<sequence length="303" mass="34438">DDDTTSLDELPEVRPYYVAVNQEVVVADERRRRPVEQQRRRRVHQGPAAAVDKRLRLRLRLRLVLVLVGVRVEVRLLLAAQLQHLAVGVGVLGHHERRARRRAVLRHQASRLVPHAARVAQSLGAQRPRPPLGRLVGLAVQAPPRLPRAGAVVGHRRRRRLLLLRGLRRLLGRERHRRRGAGLGRRDGRGRRRRRGRREHQQAGGPAAWRDARPLAARLAWHWRLRWQRAVGWRLCLRGGRGSRGGGGRRNAVDKPQLLQVLRGEVVLAHIVGQPFQLNELVVLRGDSSEQEKPVSNDAVKVC</sequence>
<dbReference type="AlphaFoldDB" id="A0A804QRY7"/>
<feature type="compositionally biased region" description="Basic residues" evidence="1">
    <location>
        <begin position="188"/>
        <end position="198"/>
    </location>
</feature>
<accession>A0A804QRY7</accession>
<evidence type="ECO:0000313" key="2">
    <source>
        <dbReference type="EnsemblPlants" id="Zm00001eb353480_P001"/>
    </source>
</evidence>
<evidence type="ECO:0000313" key="3">
    <source>
        <dbReference type="Proteomes" id="UP000007305"/>
    </source>
</evidence>
<keyword evidence="3" id="KW-1185">Reference proteome</keyword>
<reference evidence="2" key="2">
    <citation type="submission" date="2019-07" db="EMBL/GenBank/DDBJ databases">
        <authorList>
            <person name="Seetharam A."/>
            <person name="Woodhouse M."/>
            <person name="Cannon E."/>
        </authorList>
    </citation>
    <scope>NUCLEOTIDE SEQUENCE [LARGE SCALE GENOMIC DNA]</scope>
    <source>
        <strain evidence="2">cv. B73</strain>
    </source>
</reference>
<protein>
    <submittedName>
        <fullName evidence="2">Uncharacterized protein</fullName>
    </submittedName>
</protein>
<reference evidence="2" key="3">
    <citation type="submission" date="2021-05" db="UniProtKB">
        <authorList>
            <consortium name="EnsemblPlants"/>
        </authorList>
    </citation>
    <scope>IDENTIFICATION</scope>
    <source>
        <strain evidence="2">cv. B73</strain>
    </source>
</reference>
<dbReference type="Gramene" id="Zm00001eb353480_T001">
    <property type="protein sequence ID" value="Zm00001eb353480_P001"/>
    <property type="gene ID" value="Zm00001eb353480"/>
</dbReference>
<feature type="region of interest" description="Disordered" evidence="1">
    <location>
        <begin position="178"/>
        <end position="209"/>
    </location>
</feature>
<proteinExistence type="predicted"/>
<name>A0A804QRY7_MAIZE</name>